<gene>
    <name evidence="3" type="ORF">JMJ55_23140</name>
</gene>
<dbReference type="Pfam" id="PF03466">
    <property type="entry name" value="LysR_substrate"/>
    <property type="match status" value="1"/>
</dbReference>
<dbReference type="InterPro" id="IPR005119">
    <property type="entry name" value="LysR_subst-bd"/>
</dbReference>
<accession>A0ABS1V989</accession>
<comment type="caution">
    <text evidence="3">The sequence shown here is derived from an EMBL/GenBank/DDBJ whole genome shotgun (WGS) entry which is preliminary data.</text>
</comment>
<keyword evidence="4" id="KW-1185">Reference proteome</keyword>
<protein>
    <recommendedName>
        <fullName evidence="2">LysR substrate-binding domain-containing protein</fullName>
    </recommendedName>
</protein>
<feature type="region of interest" description="Disordered" evidence="1">
    <location>
        <begin position="196"/>
        <end position="216"/>
    </location>
</feature>
<feature type="domain" description="LysR substrate-binding" evidence="2">
    <location>
        <begin position="1"/>
        <end position="185"/>
    </location>
</feature>
<sequence length="216" mass="22495">MQRLADRAPQLRIAVVEADTDALIGMLSDGRVDMAVARMSTRFSATLLRQITLHAEQGMVVASPGHVLAQNAALTLGDCLQAAWALPAEGSPTRMAIDTMFAAAGLPNPEPLLEIMSVGSLLAALDGGNLLTVLPEVLSRRLAAHGNVALLPLIERCDLPPVSLYLLKDGFQDPAATLLAAELQDLVRILGGAGPSGLAHVTSTSPASERLPDEAG</sequence>
<dbReference type="Gene3D" id="3.40.190.290">
    <property type="match status" value="1"/>
</dbReference>
<reference evidence="3 4" key="1">
    <citation type="submission" date="2021-01" db="EMBL/GenBank/DDBJ databases">
        <title>Belnapia mucosa sp. nov. and Belnapia arida sp. nov., isolated from the Tabernas Desert (Almeria, Spain).</title>
        <authorList>
            <person name="Molina-Menor E."/>
            <person name="Vidal-Verdu A."/>
            <person name="Calonge A."/>
            <person name="Satari L."/>
            <person name="Pereto Magraner J."/>
            <person name="Porcar Miralles M."/>
        </authorList>
    </citation>
    <scope>NUCLEOTIDE SEQUENCE [LARGE SCALE GENOMIC DNA]</scope>
    <source>
        <strain evidence="3 4">T6</strain>
    </source>
</reference>
<evidence type="ECO:0000313" key="4">
    <source>
        <dbReference type="Proteomes" id="UP000606490"/>
    </source>
</evidence>
<evidence type="ECO:0000259" key="2">
    <source>
        <dbReference type="Pfam" id="PF03466"/>
    </source>
</evidence>
<evidence type="ECO:0000313" key="3">
    <source>
        <dbReference type="EMBL" id="MBL6458237.1"/>
    </source>
</evidence>
<dbReference type="EMBL" id="JAEUXJ010000013">
    <property type="protein sequence ID" value="MBL6458237.1"/>
    <property type="molecule type" value="Genomic_DNA"/>
</dbReference>
<dbReference type="InterPro" id="IPR050950">
    <property type="entry name" value="HTH-type_LysR_regulators"/>
</dbReference>
<dbReference type="Proteomes" id="UP000606490">
    <property type="component" value="Unassembled WGS sequence"/>
</dbReference>
<name>A0ABS1V989_9PROT</name>
<dbReference type="PANTHER" id="PTHR30419">
    <property type="entry name" value="HTH-TYPE TRANSCRIPTIONAL REGULATOR YBHD"/>
    <property type="match status" value="1"/>
</dbReference>
<organism evidence="3 4">
    <name type="scientific">Belnapia mucosa</name>
    <dbReference type="NCBI Taxonomy" id="2804532"/>
    <lineage>
        <taxon>Bacteria</taxon>
        <taxon>Pseudomonadati</taxon>
        <taxon>Pseudomonadota</taxon>
        <taxon>Alphaproteobacteria</taxon>
        <taxon>Acetobacterales</taxon>
        <taxon>Roseomonadaceae</taxon>
        <taxon>Belnapia</taxon>
    </lineage>
</organism>
<evidence type="ECO:0000256" key="1">
    <source>
        <dbReference type="SAM" id="MobiDB-lite"/>
    </source>
</evidence>
<dbReference type="SUPFAM" id="SSF53850">
    <property type="entry name" value="Periplasmic binding protein-like II"/>
    <property type="match status" value="1"/>
</dbReference>
<proteinExistence type="predicted"/>